<name>A0AAV7SNL7_PLEWA</name>
<evidence type="ECO:0000256" key="1">
    <source>
        <dbReference type="SAM" id="Coils"/>
    </source>
</evidence>
<dbReference type="Proteomes" id="UP001066276">
    <property type="component" value="Chromosome 4_2"/>
</dbReference>
<accession>A0AAV7SNL7</accession>
<dbReference type="EMBL" id="JANPWB010000008">
    <property type="protein sequence ID" value="KAJ1165709.1"/>
    <property type="molecule type" value="Genomic_DNA"/>
</dbReference>
<keyword evidence="3" id="KW-1185">Reference proteome</keyword>
<evidence type="ECO:0000313" key="3">
    <source>
        <dbReference type="Proteomes" id="UP001066276"/>
    </source>
</evidence>
<dbReference type="PANTHER" id="PTHR11505">
    <property type="entry name" value="L1 TRANSPOSABLE ELEMENT-RELATED"/>
    <property type="match status" value="1"/>
</dbReference>
<reference evidence="2" key="1">
    <citation type="journal article" date="2022" name="bioRxiv">
        <title>Sequencing and chromosome-scale assembly of the giantPleurodeles waltlgenome.</title>
        <authorList>
            <person name="Brown T."/>
            <person name="Elewa A."/>
            <person name="Iarovenko S."/>
            <person name="Subramanian E."/>
            <person name="Araus A.J."/>
            <person name="Petzold A."/>
            <person name="Susuki M."/>
            <person name="Suzuki K.-i.T."/>
            <person name="Hayashi T."/>
            <person name="Toyoda A."/>
            <person name="Oliveira C."/>
            <person name="Osipova E."/>
            <person name="Leigh N.D."/>
            <person name="Simon A."/>
            <person name="Yun M.H."/>
        </authorList>
    </citation>
    <scope>NUCLEOTIDE SEQUENCE</scope>
    <source>
        <strain evidence="2">20211129_DDA</strain>
        <tissue evidence="2">Liver</tissue>
    </source>
</reference>
<comment type="caution">
    <text evidence="2">The sequence shown here is derived from an EMBL/GenBank/DDBJ whole genome shotgun (WGS) entry which is preliminary data.</text>
</comment>
<keyword evidence="1" id="KW-0175">Coiled coil</keyword>
<sequence length="157" mass="18282">MIRASALEVRGGFEISNSNQKEIRDLCKVLGQKFDDLAERVAALEVEVSDLRRATEENREEIQDLKTGEESVLLKLESMENNLRRNNLRFLKVPEGLEGEDLKGVVDRLIKQGFQVDDTEEYISRDIQRVHRDPFRKNPNRDKPRKILVCFHTYAIK</sequence>
<dbReference type="AlphaFoldDB" id="A0AAV7SNL7"/>
<organism evidence="2 3">
    <name type="scientific">Pleurodeles waltl</name>
    <name type="common">Iberian ribbed newt</name>
    <dbReference type="NCBI Taxonomy" id="8319"/>
    <lineage>
        <taxon>Eukaryota</taxon>
        <taxon>Metazoa</taxon>
        <taxon>Chordata</taxon>
        <taxon>Craniata</taxon>
        <taxon>Vertebrata</taxon>
        <taxon>Euteleostomi</taxon>
        <taxon>Amphibia</taxon>
        <taxon>Batrachia</taxon>
        <taxon>Caudata</taxon>
        <taxon>Salamandroidea</taxon>
        <taxon>Salamandridae</taxon>
        <taxon>Pleurodelinae</taxon>
        <taxon>Pleurodeles</taxon>
    </lineage>
</organism>
<proteinExistence type="predicted"/>
<evidence type="ECO:0000313" key="2">
    <source>
        <dbReference type="EMBL" id="KAJ1165709.1"/>
    </source>
</evidence>
<gene>
    <name evidence="2" type="ORF">NDU88_006126</name>
</gene>
<dbReference type="Gene3D" id="3.30.70.1820">
    <property type="entry name" value="L1 transposable element, RRM domain"/>
    <property type="match status" value="1"/>
</dbReference>
<dbReference type="InterPro" id="IPR004244">
    <property type="entry name" value="Transposase_22"/>
</dbReference>
<protein>
    <submittedName>
        <fullName evidence="2">Uncharacterized protein</fullName>
    </submittedName>
</protein>
<feature type="coiled-coil region" evidence="1">
    <location>
        <begin position="34"/>
        <end position="71"/>
    </location>
</feature>